<dbReference type="AlphaFoldDB" id="A0A933IA46"/>
<keyword evidence="4" id="KW-0255">Endonuclease</keyword>
<keyword evidence="3" id="KW-0540">Nuclease</keyword>
<gene>
    <name evidence="8" type="ORF">HY768_02645</name>
</gene>
<reference evidence="8" key="1">
    <citation type="submission" date="2020-07" db="EMBL/GenBank/DDBJ databases">
        <title>Huge and variable diversity of episymbiotic CPR bacteria and DPANN archaea in groundwater ecosystems.</title>
        <authorList>
            <person name="He C.Y."/>
            <person name="Keren R."/>
            <person name="Whittaker M."/>
            <person name="Farag I.F."/>
            <person name="Doudna J."/>
            <person name="Cate J.H.D."/>
            <person name="Banfield J.F."/>
        </authorList>
    </citation>
    <scope>NUCLEOTIDE SEQUENCE</scope>
    <source>
        <strain evidence="8">NC_groundwater_1520_Pr4_B-0.1um_53_5</strain>
    </source>
</reference>
<evidence type="ECO:0000256" key="1">
    <source>
        <dbReference type="ARBA" id="ARBA00006620"/>
    </source>
</evidence>
<keyword evidence="6" id="KW-0694">RNA-binding</keyword>
<evidence type="ECO:0000256" key="6">
    <source>
        <dbReference type="ARBA" id="ARBA00022884"/>
    </source>
</evidence>
<evidence type="ECO:0000256" key="2">
    <source>
        <dbReference type="ARBA" id="ARBA00022649"/>
    </source>
</evidence>
<evidence type="ECO:0000313" key="9">
    <source>
        <dbReference type="Proteomes" id="UP000736328"/>
    </source>
</evidence>
<accession>A0A933IA46</accession>
<keyword evidence="7" id="KW-0346">Stress response</keyword>
<keyword evidence="5" id="KW-0378">Hydrolase</keyword>
<name>A0A933IA46_UNCT6</name>
<dbReference type="Proteomes" id="UP000736328">
    <property type="component" value="Unassembled WGS sequence"/>
</dbReference>
<keyword evidence="2" id="KW-1277">Toxin-antitoxin system</keyword>
<evidence type="ECO:0000256" key="3">
    <source>
        <dbReference type="ARBA" id="ARBA00022722"/>
    </source>
</evidence>
<dbReference type="Gene3D" id="3.30.920.30">
    <property type="entry name" value="Hypothetical protein"/>
    <property type="match status" value="1"/>
</dbReference>
<evidence type="ECO:0000256" key="4">
    <source>
        <dbReference type="ARBA" id="ARBA00022759"/>
    </source>
</evidence>
<dbReference type="InterPro" id="IPR038570">
    <property type="entry name" value="HicA_sf"/>
</dbReference>
<proteinExistence type="inferred from homology"/>
<dbReference type="Pfam" id="PF07927">
    <property type="entry name" value="HicA_toxin"/>
    <property type="match status" value="1"/>
</dbReference>
<dbReference type="EMBL" id="JACQXR010000033">
    <property type="protein sequence ID" value="MBI4726117.1"/>
    <property type="molecule type" value="Genomic_DNA"/>
</dbReference>
<dbReference type="GO" id="GO:0003729">
    <property type="term" value="F:mRNA binding"/>
    <property type="evidence" value="ECO:0007669"/>
    <property type="project" value="InterPro"/>
</dbReference>
<comment type="similarity">
    <text evidence="1">Belongs to the HicA mRNA interferase family.</text>
</comment>
<dbReference type="GO" id="GO:0004519">
    <property type="term" value="F:endonuclease activity"/>
    <property type="evidence" value="ECO:0007669"/>
    <property type="project" value="UniProtKB-KW"/>
</dbReference>
<organism evidence="8 9">
    <name type="scientific">candidate division TA06 bacterium</name>
    <dbReference type="NCBI Taxonomy" id="2250710"/>
    <lineage>
        <taxon>Bacteria</taxon>
        <taxon>Bacteria division TA06</taxon>
    </lineage>
</organism>
<evidence type="ECO:0000313" key="8">
    <source>
        <dbReference type="EMBL" id="MBI4726117.1"/>
    </source>
</evidence>
<dbReference type="SUPFAM" id="SSF54786">
    <property type="entry name" value="YcfA/nrd intein domain"/>
    <property type="match status" value="1"/>
</dbReference>
<comment type="caution">
    <text evidence="8">The sequence shown here is derived from an EMBL/GenBank/DDBJ whole genome shotgun (WGS) entry which is preliminary data.</text>
</comment>
<sequence>MKIRDLIKLIEQDGWYLVTTKGSHRQYKHRLKTGRVTIAGHPGDDIAAQ</sequence>
<protein>
    <submittedName>
        <fullName evidence="8">Type II toxin-antitoxin system HicA family toxin</fullName>
    </submittedName>
</protein>
<evidence type="ECO:0000256" key="5">
    <source>
        <dbReference type="ARBA" id="ARBA00022801"/>
    </source>
</evidence>
<dbReference type="InterPro" id="IPR012933">
    <property type="entry name" value="HicA_mRNA_interferase"/>
</dbReference>
<evidence type="ECO:0000256" key="7">
    <source>
        <dbReference type="ARBA" id="ARBA00023016"/>
    </source>
</evidence>
<dbReference type="GO" id="GO:0016787">
    <property type="term" value="F:hydrolase activity"/>
    <property type="evidence" value="ECO:0007669"/>
    <property type="project" value="UniProtKB-KW"/>
</dbReference>